<dbReference type="AlphaFoldDB" id="A0A8H5AVT1"/>
<comment type="caution">
    <text evidence="1">The sequence shown here is derived from an EMBL/GenBank/DDBJ whole genome shotgun (WGS) entry which is preliminary data.</text>
</comment>
<organism evidence="1 2">
    <name type="scientific">Ephemerocybe angulata</name>
    <dbReference type="NCBI Taxonomy" id="980116"/>
    <lineage>
        <taxon>Eukaryota</taxon>
        <taxon>Fungi</taxon>
        <taxon>Dikarya</taxon>
        <taxon>Basidiomycota</taxon>
        <taxon>Agaricomycotina</taxon>
        <taxon>Agaricomycetes</taxon>
        <taxon>Agaricomycetidae</taxon>
        <taxon>Agaricales</taxon>
        <taxon>Agaricineae</taxon>
        <taxon>Psathyrellaceae</taxon>
        <taxon>Ephemerocybe</taxon>
    </lineage>
</organism>
<evidence type="ECO:0000313" key="1">
    <source>
        <dbReference type="EMBL" id="KAF5311656.1"/>
    </source>
</evidence>
<sequence length="504" mass="57127">MNTGNRTLNADILDSLFNIYLPDVGDVVSRRKITELCLVSKEWRDAAILNSRLWSRLKLEIRTKSQPFSSKKALAWIERSGGYPKTVEVAILCCGKESDDRCPSDSCSASNLGLVEFMLHVPSLHHLSIEFKSAQCFKNLCASMKHQSELASLSPARSLDSPLFPVTTLALKIVQFSIEDHKSAAHDGFMFDTLPPVSYLRLELPTSKDLGHTRNRQETATVPSKLFSPRILQSLTRLSLRSDLFLDQIAQLLEGCSNIEDLSLSYFLQTCFGQPYRQSTDKEIKLPKVRVLRLKHIAEETMDVLGILRVHDISRFELSCGKISSRTENPEVLRPTRLKTFIQSQASTLRSLRIHNLTIDEPVLQAVLPASLQALEHLVLDRVGFKVDVFQHWIDTPPTEEEGGKWFPNLKTLELHDLDTDYNMGTLFSFLRARRPYRVESSQDGQDVTFLGPPDSIKRLVLTFRLPSLKWGERQAHSEEVMEAVRILERGGVVVELGSKYLKR</sequence>
<keyword evidence="2" id="KW-1185">Reference proteome</keyword>
<dbReference type="Proteomes" id="UP000541558">
    <property type="component" value="Unassembled WGS sequence"/>
</dbReference>
<dbReference type="SUPFAM" id="SSF52047">
    <property type="entry name" value="RNI-like"/>
    <property type="match status" value="1"/>
</dbReference>
<dbReference type="InterPro" id="IPR032675">
    <property type="entry name" value="LRR_dom_sf"/>
</dbReference>
<evidence type="ECO:0008006" key="3">
    <source>
        <dbReference type="Google" id="ProtNLM"/>
    </source>
</evidence>
<protein>
    <recommendedName>
        <fullName evidence="3">F-box domain-containing protein</fullName>
    </recommendedName>
</protein>
<name>A0A8H5AVT1_9AGAR</name>
<accession>A0A8H5AVT1</accession>
<reference evidence="1 2" key="1">
    <citation type="journal article" date="2020" name="ISME J.">
        <title>Uncovering the hidden diversity of litter-decomposition mechanisms in mushroom-forming fungi.</title>
        <authorList>
            <person name="Floudas D."/>
            <person name="Bentzer J."/>
            <person name="Ahren D."/>
            <person name="Johansson T."/>
            <person name="Persson P."/>
            <person name="Tunlid A."/>
        </authorList>
    </citation>
    <scope>NUCLEOTIDE SEQUENCE [LARGE SCALE GENOMIC DNA]</scope>
    <source>
        <strain evidence="1 2">CBS 175.51</strain>
    </source>
</reference>
<dbReference type="EMBL" id="JAACJK010000225">
    <property type="protein sequence ID" value="KAF5311656.1"/>
    <property type="molecule type" value="Genomic_DNA"/>
</dbReference>
<gene>
    <name evidence="1" type="ORF">D9611_009533</name>
</gene>
<dbReference type="OrthoDB" id="3071872at2759"/>
<dbReference type="Gene3D" id="3.80.10.10">
    <property type="entry name" value="Ribonuclease Inhibitor"/>
    <property type="match status" value="1"/>
</dbReference>
<evidence type="ECO:0000313" key="2">
    <source>
        <dbReference type="Proteomes" id="UP000541558"/>
    </source>
</evidence>
<proteinExistence type="predicted"/>